<proteinExistence type="predicted"/>
<accession>A0A3B0IWF3</accession>
<dbReference type="EMBL" id="OUNE01000164">
    <property type="protein sequence ID" value="SPP33350.1"/>
    <property type="molecule type" value="Genomic_DNA"/>
</dbReference>
<organism evidence="1">
    <name type="scientific">Wolbachia endosymbiont of Aleurodicus dispersus</name>
    <dbReference type="NCBI Taxonomy" id="1288877"/>
    <lineage>
        <taxon>Bacteria</taxon>
        <taxon>Pseudomonadati</taxon>
        <taxon>Pseudomonadota</taxon>
        <taxon>Alphaproteobacteria</taxon>
        <taxon>Rickettsiales</taxon>
        <taxon>Anaplasmataceae</taxon>
        <taxon>Wolbachieae</taxon>
        <taxon>Wolbachia</taxon>
    </lineage>
</organism>
<evidence type="ECO:0000313" key="1">
    <source>
        <dbReference type="EMBL" id="SPP33350.1"/>
    </source>
</evidence>
<gene>
    <name evidence="1" type="ORF">WBAD_0945</name>
</gene>
<reference evidence="1" key="1">
    <citation type="submission" date="2018-04" db="EMBL/GenBank/DDBJ databases">
        <authorList>
            <person name="Go L.Y."/>
            <person name="Mitchell J.A."/>
        </authorList>
    </citation>
    <scope>NUCLEOTIDE SEQUENCE</scope>
    <source>
        <strain evidence="1">WBAD</strain>
    </source>
</reference>
<dbReference type="AlphaFoldDB" id="A0A3B0IWF3"/>
<name>A0A3B0IWF3_9RICK</name>
<sequence>MSPSEIQSNSRPVEAQQDNLGFVQLCKIH</sequence>
<protein>
    <submittedName>
        <fullName evidence="1">Uncharacterized protein</fullName>
    </submittedName>
</protein>